<dbReference type="GO" id="GO:0046872">
    <property type="term" value="F:metal ion binding"/>
    <property type="evidence" value="ECO:0007669"/>
    <property type="project" value="UniProtKB-KW"/>
</dbReference>
<accession>A0AB40CFA2</accession>
<dbReference type="GO" id="GO:0038023">
    <property type="term" value="F:signaling receptor activity"/>
    <property type="evidence" value="ECO:0007669"/>
    <property type="project" value="TreeGrafter"/>
</dbReference>
<dbReference type="GO" id="GO:0009744">
    <property type="term" value="P:response to sucrose"/>
    <property type="evidence" value="ECO:0007669"/>
    <property type="project" value="UniProtKB-ARBA"/>
</dbReference>
<name>A0AB40CFA2_DIOCR</name>
<feature type="transmembrane region" description="Helical" evidence="6">
    <location>
        <begin position="159"/>
        <end position="179"/>
    </location>
</feature>
<dbReference type="Proteomes" id="UP001515500">
    <property type="component" value="Chromosome 13"/>
</dbReference>
<dbReference type="InterPro" id="IPR004254">
    <property type="entry name" value="AdipoR/HlyIII-related"/>
</dbReference>
<keyword evidence="7" id="KW-1185">Reference proteome</keyword>
<dbReference type="GeneID" id="120274533"/>
<dbReference type="RefSeq" id="XP_039137009.1">
    <property type="nucleotide sequence ID" value="XM_039281075.1"/>
</dbReference>
<evidence type="ECO:0000256" key="3">
    <source>
        <dbReference type="ARBA" id="ARBA00022989"/>
    </source>
</evidence>
<evidence type="ECO:0000256" key="5">
    <source>
        <dbReference type="PIRSR" id="PIRSR604254-1"/>
    </source>
</evidence>
<proteinExistence type="predicted"/>
<feature type="binding site" evidence="5">
    <location>
        <position position="11"/>
    </location>
    <ligand>
        <name>Zn(2+)</name>
        <dbReference type="ChEBI" id="CHEBI:29105"/>
    </ligand>
</feature>
<feature type="transmembrane region" description="Helical" evidence="6">
    <location>
        <begin position="89"/>
        <end position="109"/>
    </location>
</feature>
<evidence type="ECO:0000256" key="6">
    <source>
        <dbReference type="SAM" id="Phobius"/>
    </source>
</evidence>
<keyword evidence="5" id="KW-0479">Metal-binding</keyword>
<evidence type="ECO:0000313" key="7">
    <source>
        <dbReference type="Proteomes" id="UP001515500"/>
    </source>
</evidence>
<dbReference type="PANTHER" id="PTHR20855:SF113">
    <property type="entry name" value="HAEMOLYSIN-III RELATED FAMILY PROTEIN, EXPRESSED"/>
    <property type="match status" value="1"/>
</dbReference>
<dbReference type="Pfam" id="PF03006">
    <property type="entry name" value="HlyIII"/>
    <property type="match status" value="1"/>
</dbReference>
<dbReference type="PANTHER" id="PTHR20855">
    <property type="entry name" value="ADIPOR/PROGESTIN RECEPTOR-RELATED"/>
    <property type="match status" value="1"/>
</dbReference>
<dbReference type="GO" id="GO:0009725">
    <property type="term" value="P:response to hormone"/>
    <property type="evidence" value="ECO:0007669"/>
    <property type="project" value="TreeGrafter"/>
</dbReference>
<feature type="binding site" evidence="5">
    <location>
        <position position="157"/>
    </location>
    <ligand>
        <name>Zn(2+)</name>
        <dbReference type="ChEBI" id="CHEBI:29105"/>
    </ligand>
</feature>
<evidence type="ECO:0000256" key="4">
    <source>
        <dbReference type="ARBA" id="ARBA00023136"/>
    </source>
</evidence>
<evidence type="ECO:0000256" key="2">
    <source>
        <dbReference type="ARBA" id="ARBA00022692"/>
    </source>
</evidence>
<sequence>MLCLFTSSVCHLMFCHSQSCSYIMLRLDYTGIAVLIVTSFYPLVYYSFICHQFIRTTYISFITAFGVAMAMVSLLPVFQTPGFRPFRSSLFFCMGVSGIVPIIHKVMMFSDQHPNAMVTTVYELLMGVFYIVGVIIYVVRIPERWMPGMFDLVGNSHQLFHLMVIAGAYTHYLATLVYLQWRDSEYSC</sequence>
<gene>
    <name evidence="8" type="primary">LOC120274533</name>
</gene>
<dbReference type="AlphaFoldDB" id="A0AB40CFA2"/>
<keyword evidence="5" id="KW-0862">Zinc</keyword>
<keyword evidence="4 6" id="KW-0472">Membrane</keyword>
<evidence type="ECO:0000313" key="8">
    <source>
        <dbReference type="RefSeq" id="XP_039137009.1"/>
    </source>
</evidence>
<keyword evidence="3 6" id="KW-1133">Transmembrane helix</keyword>
<keyword evidence="2 6" id="KW-0812">Transmembrane</keyword>
<feature type="transmembrane region" description="Helical" evidence="6">
    <location>
        <begin position="27"/>
        <end position="46"/>
    </location>
</feature>
<reference evidence="8" key="1">
    <citation type="submission" date="2025-08" db="UniProtKB">
        <authorList>
            <consortium name="RefSeq"/>
        </authorList>
    </citation>
    <scope>IDENTIFICATION</scope>
</reference>
<comment type="subcellular location">
    <subcellularLocation>
        <location evidence="1">Membrane</location>
        <topology evidence="1">Multi-pass membrane protein</topology>
    </subcellularLocation>
</comment>
<evidence type="ECO:0000256" key="1">
    <source>
        <dbReference type="ARBA" id="ARBA00004141"/>
    </source>
</evidence>
<dbReference type="GO" id="GO:0016020">
    <property type="term" value="C:membrane"/>
    <property type="evidence" value="ECO:0007669"/>
    <property type="project" value="UniProtKB-SubCell"/>
</dbReference>
<protein>
    <submittedName>
        <fullName evidence="8">Heptahelical transmembrane protein 4-like</fullName>
    </submittedName>
</protein>
<feature type="transmembrane region" description="Helical" evidence="6">
    <location>
        <begin position="58"/>
        <end position="77"/>
    </location>
</feature>
<organism evidence="7 8">
    <name type="scientific">Dioscorea cayennensis subsp. rotundata</name>
    <name type="common">White Guinea yam</name>
    <name type="synonym">Dioscorea rotundata</name>
    <dbReference type="NCBI Taxonomy" id="55577"/>
    <lineage>
        <taxon>Eukaryota</taxon>
        <taxon>Viridiplantae</taxon>
        <taxon>Streptophyta</taxon>
        <taxon>Embryophyta</taxon>
        <taxon>Tracheophyta</taxon>
        <taxon>Spermatophyta</taxon>
        <taxon>Magnoliopsida</taxon>
        <taxon>Liliopsida</taxon>
        <taxon>Dioscoreales</taxon>
        <taxon>Dioscoreaceae</taxon>
        <taxon>Dioscorea</taxon>
    </lineage>
</organism>
<feature type="binding site" evidence="5">
    <location>
        <position position="161"/>
    </location>
    <ligand>
        <name>Zn(2+)</name>
        <dbReference type="ChEBI" id="CHEBI:29105"/>
    </ligand>
</feature>
<feature type="transmembrane region" description="Helical" evidence="6">
    <location>
        <begin position="121"/>
        <end position="139"/>
    </location>
</feature>